<feature type="transmembrane region" description="Helical" evidence="6">
    <location>
        <begin position="334"/>
        <end position="355"/>
    </location>
</feature>
<sequence>MLLAIIVAVIFIDLPLTIQQVVYSISITIKSFIIMILPIVILCLLFKTIVSLSNNASKIIGLIFTLVCCSNFLSTFLSHYVGIIVYNFDLSILTPKNSLDLQPLWELHLPTLISNDKAIFAGIILGFMSLKFYPKLANLSSKYVVFYIHKLLSGFIYLIPLFIAGFIIKLKYDGIIESMLKNYSVIFIVIACSQFTYILLSYIILNKFNIKQSLNNLANIMPAAISGFSTMSSAASMPLTIIGAERNARNKDIARSVIPATVNIHLVGDCFAIPIFAYAVLKSFGMSEPSLMQYVIFASYFVLAKFSVAAIPGGGIIVMLPILQDYLGFNADMMSLITALYILFDPVITCANVLGNGAFAKLIDRIVEFKFRDKKIESVHTKKDRKASL</sequence>
<feature type="transmembrane region" description="Helical" evidence="6">
    <location>
        <begin position="108"/>
        <end position="130"/>
    </location>
</feature>
<keyword evidence="5 6" id="KW-0472">Membrane</keyword>
<keyword evidence="3 6" id="KW-0812">Transmembrane</keyword>
<accession>A0ABU5L993</accession>
<evidence type="ECO:0000256" key="3">
    <source>
        <dbReference type="ARBA" id="ARBA00022692"/>
    </source>
</evidence>
<dbReference type="Proteomes" id="UP001293791">
    <property type="component" value="Unassembled WGS sequence"/>
</dbReference>
<evidence type="ECO:0000256" key="2">
    <source>
        <dbReference type="ARBA" id="ARBA00022448"/>
    </source>
</evidence>
<comment type="caution">
    <text evidence="7">The sequence shown here is derived from an EMBL/GenBank/DDBJ whole genome shotgun (WGS) entry which is preliminary data.</text>
</comment>
<keyword evidence="4 6" id="KW-1133">Transmembrane helix</keyword>
<dbReference type="PANTHER" id="PTHR42865">
    <property type="entry name" value="PROTON/GLUTAMATE-ASPARTATE SYMPORTER"/>
    <property type="match status" value="1"/>
</dbReference>
<gene>
    <name evidence="7" type="ORF">Cyrtocomes_01085</name>
</gene>
<feature type="transmembrane region" description="Helical" evidence="6">
    <location>
        <begin position="217"/>
        <end position="242"/>
    </location>
</feature>
<dbReference type="Pfam" id="PF00375">
    <property type="entry name" value="SDF"/>
    <property type="match status" value="1"/>
</dbReference>
<organism evidence="7 8">
    <name type="scientific">Candidatus Cyrtobacter comes</name>
    <dbReference type="NCBI Taxonomy" id="675776"/>
    <lineage>
        <taxon>Bacteria</taxon>
        <taxon>Pseudomonadati</taxon>
        <taxon>Pseudomonadota</taxon>
        <taxon>Alphaproteobacteria</taxon>
        <taxon>Rickettsiales</taxon>
        <taxon>Candidatus Midichloriaceae</taxon>
        <taxon>Candidatus Cyrtobacter</taxon>
    </lineage>
</organism>
<dbReference type="PANTHER" id="PTHR42865:SF8">
    <property type="entry name" value="SERINE_THREONINE TRANSPORTER SSTT"/>
    <property type="match status" value="1"/>
</dbReference>
<reference evidence="7 8" key="1">
    <citation type="submission" date="2023-02" db="EMBL/GenBank/DDBJ databases">
        <title>Host association and intracellularity evolved multiple times independently in the Rickettsiales.</title>
        <authorList>
            <person name="Castelli M."/>
            <person name="Nardi T."/>
            <person name="Gammuto L."/>
            <person name="Bellinzona G."/>
            <person name="Sabaneyeva E."/>
            <person name="Potekhin A."/>
            <person name="Serra V."/>
            <person name="Petroni G."/>
            <person name="Sassera D."/>
        </authorList>
    </citation>
    <scope>NUCLEOTIDE SEQUENCE [LARGE SCALE GENOMIC DNA]</scope>
    <source>
        <strain evidence="7 8">BOD18</strain>
    </source>
</reference>
<feature type="transmembrane region" description="Helical" evidence="6">
    <location>
        <begin position="184"/>
        <end position="205"/>
    </location>
</feature>
<proteinExistence type="predicted"/>
<evidence type="ECO:0000313" key="7">
    <source>
        <dbReference type="EMBL" id="MDZ5762693.1"/>
    </source>
</evidence>
<dbReference type="InterPro" id="IPR036458">
    <property type="entry name" value="Na:dicarbo_symporter_sf"/>
</dbReference>
<dbReference type="SUPFAM" id="SSF118215">
    <property type="entry name" value="Proton glutamate symport protein"/>
    <property type="match status" value="1"/>
</dbReference>
<feature type="transmembrane region" description="Helical" evidence="6">
    <location>
        <begin position="62"/>
        <end position="88"/>
    </location>
</feature>
<dbReference type="EMBL" id="JARGYT010000090">
    <property type="protein sequence ID" value="MDZ5762693.1"/>
    <property type="molecule type" value="Genomic_DNA"/>
</dbReference>
<feature type="transmembrane region" description="Helical" evidence="6">
    <location>
        <begin position="293"/>
        <end position="322"/>
    </location>
</feature>
<evidence type="ECO:0000256" key="4">
    <source>
        <dbReference type="ARBA" id="ARBA00022989"/>
    </source>
</evidence>
<feature type="transmembrane region" description="Helical" evidence="6">
    <location>
        <begin position="29"/>
        <end position="50"/>
    </location>
</feature>
<dbReference type="InterPro" id="IPR001991">
    <property type="entry name" value="Na-dicarboxylate_symporter"/>
</dbReference>
<keyword evidence="8" id="KW-1185">Reference proteome</keyword>
<dbReference type="Gene3D" id="1.10.3860.10">
    <property type="entry name" value="Sodium:dicarboxylate symporter"/>
    <property type="match status" value="1"/>
</dbReference>
<evidence type="ECO:0000256" key="6">
    <source>
        <dbReference type="SAM" id="Phobius"/>
    </source>
</evidence>
<feature type="transmembrane region" description="Helical" evidence="6">
    <location>
        <begin position="151"/>
        <end position="172"/>
    </location>
</feature>
<evidence type="ECO:0000313" key="8">
    <source>
        <dbReference type="Proteomes" id="UP001293791"/>
    </source>
</evidence>
<name>A0ABU5L993_9RICK</name>
<protein>
    <submittedName>
        <fullName evidence="7">Dicarboxylate/amino acid:cation symporter</fullName>
    </submittedName>
</protein>
<evidence type="ECO:0000256" key="1">
    <source>
        <dbReference type="ARBA" id="ARBA00004141"/>
    </source>
</evidence>
<evidence type="ECO:0000256" key="5">
    <source>
        <dbReference type="ARBA" id="ARBA00023136"/>
    </source>
</evidence>
<comment type="subcellular location">
    <subcellularLocation>
        <location evidence="1">Membrane</location>
        <topology evidence="1">Multi-pass membrane protein</topology>
    </subcellularLocation>
</comment>
<feature type="transmembrane region" description="Helical" evidence="6">
    <location>
        <begin position="262"/>
        <end position="281"/>
    </location>
</feature>
<keyword evidence="2" id="KW-0813">Transport</keyword>